<dbReference type="InterPro" id="IPR036514">
    <property type="entry name" value="SGNH_hydro_sf"/>
</dbReference>
<dbReference type="PANTHER" id="PTHR14209">
    <property type="entry name" value="ISOAMYL ACETATE-HYDROLYZING ESTERASE 1"/>
    <property type="match status" value="1"/>
</dbReference>
<dbReference type="EMBL" id="KI913958">
    <property type="protein sequence ID" value="ETW04116.1"/>
    <property type="molecule type" value="Genomic_DNA"/>
</dbReference>
<dbReference type="OrthoDB" id="671439at2759"/>
<dbReference type="GeneID" id="20081526"/>
<feature type="domain" description="SGNH hydrolase-type esterase" evidence="2">
    <location>
        <begin position="63"/>
        <end position="241"/>
    </location>
</feature>
<protein>
    <recommendedName>
        <fullName evidence="2">SGNH hydrolase-type esterase domain-containing protein</fullName>
    </recommendedName>
</protein>
<dbReference type="AlphaFoldDB" id="A0A024UCG6"/>
<evidence type="ECO:0000256" key="1">
    <source>
        <dbReference type="SAM" id="Phobius"/>
    </source>
</evidence>
<keyword evidence="1" id="KW-1133">Transmembrane helix</keyword>
<dbReference type="InterPro" id="IPR013830">
    <property type="entry name" value="SGNH_hydro"/>
</dbReference>
<dbReference type="Pfam" id="PF13472">
    <property type="entry name" value="Lipase_GDSL_2"/>
    <property type="match status" value="1"/>
</dbReference>
<accession>A0A024UCG6</accession>
<proteinExistence type="predicted"/>
<feature type="transmembrane region" description="Helical" evidence="1">
    <location>
        <begin position="18"/>
        <end position="37"/>
    </location>
</feature>
<keyword evidence="1" id="KW-0472">Membrane</keyword>
<dbReference type="STRING" id="157072.A0A024UCG6"/>
<dbReference type="RefSeq" id="XP_008867072.1">
    <property type="nucleotide sequence ID" value="XM_008868850.1"/>
</dbReference>
<evidence type="ECO:0000259" key="2">
    <source>
        <dbReference type="Pfam" id="PF13472"/>
    </source>
</evidence>
<dbReference type="CDD" id="cd01838">
    <property type="entry name" value="Isoamyl_acetate_hydrolase_like"/>
    <property type="match status" value="1"/>
</dbReference>
<sequence length="269" mass="29628">MAASPPALLSSRHRCPRIILHSLVVVVSVFLVAAVLLHNSVFSSRLLPNSSPLLRHKTPLIVLLGDSITEYGANPRLMGYASMLANDYVRRADIVNRGAAGWTSRKWLEHFPSMIQDWGHNPPALVSIALGANDAALESDPVHVPVDEYASNLRDMVRQIRTAFPTCMIMLVTPPTVDDATCIWPRSNEQAGVYAQMCVQVGAALNVSVVDVWSAFLHENQQNRTTVLHVPDGLHLNGPGNMLLHDLWLAQVHLDMPQLSPRHLPIVFS</sequence>
<reference evidence="3" key="1">
    <citation type="submission" date="2013-12" db="EMBL/GenBank/DDBJ databases">
        <title>The Genome Sequence of Aphanomyces invadans NJM9701.</title>
        <authorList>
            <consortium name="The Broad Institute Genomics Platform"/>
            <person name="Russ C."/>
            <person name="Tyler B."/>
            <person name="van West P."/>
            <person name="Dieguez-Uribeondo J."/>
            <person name="Young S.K."/>
            <person name="Zeng Q."/>
            <person name="Gargeya S."/>
            <person name="Fitzgerald M."/>
            <person name="Abouelleil A."/>
            <person name="Alvarado L."/>
            <person name="Chapman S.B."/>
            <person name="Gainer-Dewar J."/>
            <person name="Goldberg J."/>
            <person name="Griggs A."/>
            <person name="Gujja S."/>
            <person name="Hansen M."/>
            <person name="Howarth C."/>
            <person name="Imamovic A."/>
            <person name="Ireland A."/>
            <person name="Larimer J."/>
            <person name="McCowan C."/>
            <person name="Murphy C."/>
            <person name="Pearson M."/>
            <person name="Poon T.W."/>
            <person name="Priest M."/>
            <person name="Roberts A."/>
            <person name="Saif S."/>
            <person name="Shea T."/>
            <person name="Sykes S."/>
            <person name="Wortman J."/>
            <person name="Nusbaum C."/>
            <person name="Birren B."/>
        </authorList>
    </citation>
    <scope>NUCLEOTIDE SEQUENCE [LARGE SCALE GENOMIC DNA]</scope>
    <source>
        <strain evidence="3">NJM9701</strain>
    </source>
</reference>
<dbReference type="PANTHER" id="PTHR14209:SF19">
    <property type="entry name" value="ISOAMYL ACETATE-HYDROLYZING ESTERASE 1 HOMOLOG"/>
    <property type="match status" value="1"/>
</dbReference>
<dbReference type="Gene3D" id="3.40.50.1110">
    <property type="entry name" value="SGNH hydrolase"/>
    <property type="match status" value="1"/>
</dbReference>
<evidence type="ECO:0000313" key="3">
    <source>
        <dbReference type="EMBL" id="ETW04116.1"/>
    </source>
</evidence>
<keyword evidence="1" id="KW-0812">Transmembrane</keyword>
<name>A0A024UCG6_9STRA</name>
<dbReference type="eggNOG" id="KOG3035">
    <property type="taxonomic scope" value="Eukaryota"/>
</dbReference>
<dbReference type="InterPro" id="IPR045136">
    <property type="entry name" value="Iah1-like"/>
</dbReference>
<dbReference type="VEuPathDB" id="FungiDB:H310_04476"/>
<gene>
    <name evidence="3" type="ORF">H310_04476</name>
</gene>
<dbReference type="SUPFAM" id="SSF52266">
    <property type="entry name" value="SGNH hydrolase"/>
    <property type="match status" value="1"/>
</dbReference>
<organism evidence="3">
    <name type="scientific">Aphanomyces invadans</name>
    <dbReference type="NCBI Taxonomy" id="157072"/>
    <lineage>
        <taxon>Eukaryota</taxon>
        <taxon>Sar</taxon>
        <taxon>Stramenopiles</taxon>
        <taxon>Oomycota</taxon>
        <taxon>Saprolegniomycetes</taxon>
        <taxon>Saprolegniales</taxon>
        <taxon>Verrucalvaceae</taxon>
        <taxon>Aphanomyces</taxon>
    </lineage>
</organism>